<evidence type="ECO:0000313" key="2">
    <source>
        <dbReference type="EMBL" id="GHE69772.1"/>
    </source>
</evidence>
<keyword evidence="3" id="KW-1185">Reference proteome</keyword>
<dbReference type="Proteomes" id="UP000608024">
    <property type="component" value="Unassembled WGS sequence"/>
</dbReference>
<sequence>MRGVTDSMRPGERQEVVAGELGRYFREALPGDPGIDAVGCTGGTVVDQLRRCLERGDLTGRPHVRLRVIVPDFTQPLSGLCRRDGSGTEDAVNAVNAVDPEYPGNAGTPGAGNPGAPGAGNAGPFHGPGDDAELRRELWREVVGLAHDMAALDRRLHSGRRARLDVEFRVLHLTPVVTFCLIDRSQLFDEARDRGEGRAAPRPRPAAGRDAVLTRWHVDAGAAARERIRTRGLLFDALWSVARPLTRTG</sequence>
<evidence type="ECO:0000256" key="1">
    <source>
        <dbReference type="SAM" id="MobiDB-lite"/>
    </source>
</evidence>
<feature type="compositionally biased region" description="Gly residues" evidence="1">
    <location>
        <begin position="107"/>
        <end position="121"/>
    </location>
</feature>
<protein>
    <submittedName>
        <fullName evidence="2">Uncharacterized protein</fullName>
    </submittedName>
</protein>
<organism evidence="2 3">
    <name type="scientific">Streptomyces longispororuber</name>
    <dbReference type="NCBI Taxonomy" id="68230"/>
    <lineage>
        <taxon>Bacteria</taxon>
        <taxon>Bacillati</taxon>
        <taxon>Actinomycetota</taxon>
        <taxon>Actinomycetes</taxon>
        <taxon>Kitasatosporales</taxon>
        <taxon>Streptomycetaceae</taxon>
        <taxon>Streptomyces</taxon>
    </lineage>
</organism>
<gene>
    <name evidence="2" type="ORF">GCM10018785_42910</name>
</gene>
<comment type="caution">
    <text evidence="2">The sequence shown here is derived from an EMBL/GenBank/DDBJ whole genome shotgun (WGS) entry which is preliminary data.</text>
</comment>
<reference evidence="2" key="2">
    <citation type="submission" date="2020-09" db="EMBL/GenBank/DDBJ databases">
        <authorList>
            <person name="Sun Q."/>
            <person name="Ohkuma M."/>
        </authorList>
    </citation>
    <scope>NUCLEOTIDE SEQUENCE</scope>
    <source>
        <strain evidence="2">JCM 4784</strain>
    </source>
</reference>
<dbReference type="AlphaFoldDB" id="A0A918ZTM0"/>
<proteinExistence type="predicted"/>
<dbReference type="EMBL" id="BNBT01000067">
    <property type="protein sequence ID" value="GHE69772.1"/>
    <property type="molecule type" value="Genomic_DNA"/>
</dbReference>
<accession>A0A918ZTM0</accession>
<feature type="region of interest" description="Disordered" evidence="1">
    <location>
        <begin position="98"/>
        <end position="131"/>
    </location>
</feature>
<reference evidence="2" key="1">
    <citation type="journal article" date="2014" name="Int. J. Syst. Evol. Microbiol.">
        <title>Complete genome sequence of Corynebacterium casei LMG S-19264T (=DSM 44701T), isolated from a smear-ripened cheese.</title>
        <authorList>
            <consortium name="US DOE Joint Genome Institute (JGI-PGF)"/>
            <person name="Walter F."/>
            <person name="Albersmeier A."/>
            <person name="Kalinowski J."/>
            <person name="Ruckert C."/>
        </authorList>
    </citation>
    <scope>NUCLEOTIDE SEQUENCE</scope>
    <source>
        <strain evidence="2">JCM 4784</strain>
    </source>
</reference>
<evidence type="ECO:0000313" key="3">
    <source>
        <dbReference type="Proteomes" id="UP000608024"/>
    </source>
</evidence>
<name>A0A918ZTM0_9ACTN</name>